<dbReference type="EMBL" id="CP157677">
    <property type="protein sequence ID" value="XBP72751.1"/>
    <property type="molecule type" value="Genomic_DNA"/>
</dbReference>
<evidence type="ECO:0000256" key="1">
    <source>
        <dbReference type="ARBA" id="ARBA00004453"/>
    </source>
</evidence>
<dbReference type="GO" id="GO:0003680">
    <property type="term" value="F:minor groove of adenine-thymine-rich DNA binding"/>
    <property type="evidence" value="ECO:0007669"/>
    <property type="project" value="TreeGrafter"/>
</dbReference>
<dbReference type="EMBL" id="CP157677">
    <property type="protein sequence ID" value="XBP72730.1"/>
    <property type="molecule type" value="Genomic_DNA"/>
</dbReference>
<evidence type="ECO:0000313" key="8">
    <source>
        <dbReference type="EMBL" id="XBP72751.1"/>
    </source>
</evidence>
<evidence type="ECO:0000256" key="4">
    <source>
        <dbReference type="ARBA" id="ARBA00023125"/>
    </source>
</evidence>
<dbReference type="GO" id="GO:0003681">
    <property type="term" value="F:bent DNA binding"/>
    <property type="evidence" value="ECO:0007669"/>
    <property type="project" value="TreeGrafter"/>
</dbReference>
<comment type="subcellular location">
    <subcellularLocation>
        <location evidence="1">Cytoplasm</location>
        <location evidence="1">Nucleoid</location>
    </subcellularLocation>
</comment>
<accession>A0AAU7LYT7</accession>
<reference evidence="8" key="1">
    <citation type="submission" date="2024-05" db="EMBL/GenBank/DDBJ databases">
        <authorList>
            <person name="Bunk B."/>
            <person name="Swiderski J."/>
            <person name="Sproer C."/>
            <person name="Thiel V."/>
        </authorList>
    </citation>
    <scope>NUCLEOTIDE SEQUENCE</scope>
    <source>
        <strain evidence="8">DSM 17735</strain>
        <plasmid evidence="8">p2</plasmid>
    </source>
</reference>
<comment type="similarity">
    <text evidence="2">Belongs to the histone-like protein H-NS family.</text>
</comment>
<dbReference type="GO" id="GO:0000976">
    <property type="term" value="F:transcription cis-regulatory region binding"/>
    <property type="evidence" value="ECO:0007669"/>
    <property type="project" value="TreeGrafter"/>
</dbReference>
<evidence type="ECO:0000313" key="7">
    <source>
        <dbReference type="EMBL" id="XBP72730.1"/>
    </source>
</evidence>
<dbReference type="RefSeq" id="WP_349282487.1">
    <property type="nucleotide sequence ID" value="NZ_CP157677.1"/>
</dbReference>
<evidence type="ECO:0000259" key="6">
    <source>
        <dbReference type="SMART" id="SM00528"/>
    </source>
</evidence>
<dbReference type="PANTHER" id="PTHR38097">
    <property type="match status" value="1"/>
</dbReference>
<dbReference type="InterPro" id="IPR027444">
    <property type="entry name" value="H-NS_C_dom"/>
</dbReference>
<feature type="domain" description="DNA-binding protein H-NS-like C-terminal" evidence="6">
    <location>
        <begin position="71"/>
        <end position="114"/>
    </location>
</feature>
<evidence type="ECO:0000256" key="5">
    <source>
        <dbReference type="SAM" id="MobiDB-lite"/>
    </source>
</evidence>
<dbReference type="GO" id="GO:0032993">
    <property type="term" value="C:protein-DNA complex"/>
    <property type="evidence" value="ECO:0007669"/>
    <property type="project" value="TreeGrafter"/>
</dbReference>
<keyword evidence="8" id="KW-0614">Plasmid</keyword>
<sequence>MNELVKLRQQIFDMEKQAAELQKKNRPAVLTQLREQMAAYGITAEELSRPAARVQKPRQPLAKVASPTKGKKPAVPSPAKYRGPEGQEWTGRGTAPKWLNDLLVDGKTREDFLIDQNRAASGSAAAE</sequence>
<proteinExistence type="inferred from homology"/>
<dbReference type="PANTHER" id="PTHR38097:SF2">
    <property type="entry name" value="DNA-BINDING PROTEIN STPA"/>
    <property type="match status" value="1"/>
</dbReference>
<keyword evidence="4" id="KW-0238">DNA-binding</keyword>
<dbReference type="SMART" id="SM00528">
    <property type="entry name" value="HNS"/>
    <property type="match status" value="1"/>
</dbReference>
<geneLocation type="plasmid" evidence="8">
    <name>p2</name>
</geneLocation>
<dbReference type="GO" id="GO:0009295">
    <property type="term" value="C:nucleoid"/>
    <property type="evidence" value="ECO:0007669"/>
    <property type="project" value="UniProtKB-SubCell"/>
</dbReference>
<keyword evidence="3" id="KW-0963">Cytoplasm</keyword>
<dbReference type="AlphaFoldDB" id="A0AAU7LYT7"/>
<dbReference type="SUPFAM" id="SSF81273">
    <property type="entry name" value="H-NS histone-like proteins"/>
    <property type="match status" value="1"/>
</dbReference>
<name>A0AAU7LYT7_9BURK</name>
<dbReference type="Pfam" id="PF00816">
    <property type="entry name" value="Histone_HNS"/>
    <property type="match status" value="1"/>
</dbReference>
<dbReference type="Gene3D" id="4.10.430.10">
    <property type="entry name" value="Histone-like protein H-NS, C-terminal domain"/>
    <property type="match status" value="1"/>
</dbReference>
<feature type="region of interest" description="Disordered" evidence="5">
    <location>
        <begin position="50"/>
        <end position="97"/>
    </location>
</feature>
<dbReference type="InterPro" id="IPR037150">
    <property type="entry name" value="H-NS_C_dom_sf"/>
</dbReference>
<dbReference type="GO" id="GO:0005829">
    <property type="term" value="C:cytosol"/>
    <property type="evidence" value="ECO:0007669"/>
    <property type="project" value="TreeGrafter"/>
</dbReference>
<evidence type="ECO:0000256" key="3">
    <source>
        <dbReference type="ARBA" id="ARBA00022490"/>
    </source>
</evidence>
<gene>
    <name evidence="7" type="ORF">ABLV49_23240</name>
    <name evidence="8" type="ORF">ABLV49_23400</name>
</gene>
<organism evidence="8">
    <name type="scientific">Polaromonas hydrogenivorans</name>
    <dbReference type="NCBI Taxonomy" id="335476"/>
    <lineage>
        <taxon>Bacteria</taxon>
        <taxon>Pseudomonadati</taxon>
        <taxon>Pseudomonadota</taxon>
        <taxon>Betaproteobacteria</taxon>
        <taxon>Burkholderiales</taxon>
        <taxon>Comamonadaceae</taxon>
        <taxon>Polaromonas</taxon>
    </lineage>
</organism>
<protein>
    <submittedName>
        <fullName evidence="8">H-NS histone family protein</fullName>
    </submittedName>
</protein>
<evidence type="ECO:0000256" key="2">
    <source>
        <dbReference type="ARBA" id="ARBA00010610"/>
    </source>
</evidence>
<dbReference type="GO" id="GO:0001217">
    <property type="term" value="F:DNA-binding transcription repressor activity"/>
    <property type="evidence" value="ECO:0007669"/>
    <property type="project" value="TreeGrafter"/>
</dbReference>